<evidence type="ECO:0000256" key="6">
    <source>
        <dbReference type="SAM" id="MobiDB-lite"/>
    </source>
</evidence>
<dbReference type="GO" id="GO:0008270">
    <property type="term" value="F:zinc ion binding"/>
    <property type="evidence" value="ECO:0007669"/>
    <property type="project" value="InterPro"/>
</dbReference>
<organism evidence="8 9">
    <name type="scientific">Kalmanozyma brasiliensis (strain GHG001)</name>
    <name type="common">Yeast</name>
    <name type="synonym">Pseudozyma brasiliensis</name>
    <dbReference type="NCBI Taxonomy" id="1365824"/>
    <lineage>
        <taxon>Eukaryota</taxon>
        <taxon>Fungi</taxon>
        <taxon>Dikarya</taxon>
        <taxon>Basidiomycota</taxon>
        <taxon>Ustilaginomycotina</taxon>
        <taxon>Ustilaginomycetes</taxon>
        <taxon>Ustilaginales</taxon>
        <taxon>Ustilaginaceae</taxon>
        <taxon>Kalmanozyma</taxon>
    </lineage>
</organism>
<dbReference type="PROSITE" id="PS50048">
    <property type="entry name" value="ZN2_CY6_FUNGAL_2"/>
    <property type="match status" value="1"/>
</dbReference>
<reference evidence="9" key="1">
    <citation type="journal article" date="2013" name="Genome Announc.">
        <title>Draft genome sequence of Pseudozyma brasiliensis sp. nov. strain GHG001, a high producer of endo-1,4-xylanase isolated from an insect pest of sugarcane.</title>
        <authorList>
            <person name="Oliveira J.V.D.C."/>
            <person name="dos Santos R.A.C."/>
            <person name="Borges T.A."/>
            <person name="Riano-Pachon D.M."/>
            <person name="Goldman G.H."/>
        </authorList>
    </citation>
    <scope>NUCLEOTIDE SEQUENCE [LARGE SCALE GENOMIC DNA]</scope>
    <source>
        <strain evidence="9">GHG001</strain>
    </source>
</reference>
<keyword evidence="5" id="KW-0539">Nucleus</keyword>
<protein>
    <recommendedName>
        <fullName evidence="7">Zn(2)-C6 fungal-type domain-containing protein</fullName>
    </recommendedName>
</protein>
<dbReference type="OrthoDB" id="39175at2759"/>
<dbReference type="PANTHER" id="PTHR47338:SF29">
    <property type="entry name" value="ZN(2)-C6 FUNGAL-TYPE DOMAIN-CONTAINING PROTEIN"/>
    <property type="match status" value="1"/>
</dbReference>
<proteinExistence type="predicted"/>
<feature type="region of interest" description="Disordered" evidence="6">
    <location>
        <begin position="501"/>
        <end position="538"/>
    </location>
</feature>
<dbReference type="Proteomes" id="UP000019377">
    <property type="component" value="Unassembled WGS sequence"/>
</dbReference>
<dbReference type="InterPro" id="IPR001138">
    <property type="entry name" value="Zn2Cys6_DnaBD"/>
</dbReference>
<dbReference type="GO" id="GO:0005634">
    <property type="term" value="C:nucleus"/>
    <property type="evidence" value="ECO:0007669"/>
    <property type="project" value="UniProtKB-SubCell"/>
</dbReference>
<sequence length="575" mass="61177">MVSPYDPTNPSRPVLARKRTSDKTASEEPAIDADSPTDSLDGKGKTRARINMACIHCRHRKIKCDGAQPSCATCTRLRRECEYEPVTEYENLMSRERKRRNKEKKAVRMASLGIFAGQSPLSMLHPSTSLGLPSAPLAHYADPSQPQPLFVSIPDASVESQFGPRRRRGISETEAVGMSSRLGPLSPMVPDAFQQASVSQPPTPAQTYRFYQSLASSPVMPLHTGPTGFFPAPLSAPLMPHANSGPFFAFSPQQTMMQPQLVDLAGLSASASVPMLPTGGRASATDADLNLGLVDMADVPTVVPTSAHVRPIDLPAPHGHFDFASIPFPTASTFALELPMASLRRRSSIHLPVGTADAFRRPSVAELAAAGLMQRVVERRAAGGIKEATDELTEDSTGILAWNAHVQSQLPAGMASWSGFQAPAAVGGETPSYPGSADYAFTVPTDSRSNSDGMLTLGPLSPPPALKLEADEVTTTSSVSSTVDTGNVNLSYFTVTEDTKPTREVSPFALSPSSGNSSNGNQSSLLSQDAWGPEPPLLSPVSELNSNFHSFAVFHPQDKSDDFTGSLASAFNSTF</sequence>
<feature type="region of interest" description="Disordered" evidence="6">
    <location>
        <begin position="1"/>
        <end position="44"/>
    </location>
</feature>
<evidence type="ECO:0000256" key="2">
    <source>
        <dbReference type="ARBA" id="ARBA00022723"/>
    </source>
</evidence>
<dbReference type="InterPro" id="IPR036864">
    <property type="entry name" value="Zn2-C6_fun-type_DNA-bd_sf"/>
</dbReference>
<keyword evidence="9" id="KW-1185">Reference proteome</keyword>
<dbReference type="eggNOG" id="ENOG502RSBM">
    <property type="taxonomic scope" value="Eukaryota"/>
</dbReference>
<dbReference type="GO" id="GO:0000981">
    <property type="term" value="F:DNA-binding transcription factor activity, RNA polymerase II-specific"/>
    <property type="evidence" value="ECO:0007669"/>
    <property type="project" value="InterPro"/>
</dbReference>
<evidence type="ECO:0000256" key="1">
    <source>
        <dbReference type="ARBA" id="ARBA00004123"/>
    </source>
</evidence>
<dbReference type="EMBL" id="KI545873">
    <property type="protein sequence ID" value="EST06335.1"/>
    <property type="molecule type" value="Genomic_DNA"/>
</dbReference>
<comment type="subcellular location">
    <subcellularLocation>
        <location evidence="1">Nucleus</location>
    </subcellularLocation>
</comment>
<feature type="compositionally biased region" description="Polar residues" evidence="6">
    <location>
        <begin position="1"/>
        <end position="11"/>
    </location>
</feature>
<evidence type="ECO:0000313" key="8">
    <source>
        <dbReference type="EMBL" id="EST06335.1"/>
    </source>
</evidence>
<feature type="compositionally biased region" description="Low complexity" evidence="6">
    <location>
        <begin position="510"/>
        <end position="528"/>
    </location>
</feature>
<dbReference type="OMA" id="ARINMAC"/>
<evidence type="ECO:0000256" key="4">
    <source>
        <dbReference type="ARBA" id="ARBA00023163"/>
    </source>
</evidence>
<name>V5EMH1_KALBG</name>
<evidence type="ECO:0000313" key="9">
    <source>
        <dbReference type="Proteomes" id="UP000019377"/>
    </source>
</evidence>
<dbReference type="SUPFAM" id="SSF57701">
    <property type="entry name" value="Zn2/Cys6 DNA-binding domain"/>
    <property type="match status" value="1"/>
</dbReference>
<dbReference type="InterPro" id="IPR050815">
    <property type="entry name" value="TF_fung"/>
</dbReference>
<keyword evidence="2" id="KW-0479">Metal-binding</keyword>
<evidence type="ECO:0000256" key="5">
    <source>
        <dbReference type="ARBA" id="ARBA00023242"/>
    </source>
</evidence>
<gene>
    <name evidence="8" type="ORF">PSEUBRA_SCAF3g03836</name>
</gene>
<dbReference type="RefSeq" id="XP_016291324.1">
    <property type="nucleotide sequence ID" value="XM_016437773.1"/>
</dbReference>
<evidence type="ECO:0000256" key="3">
    <source>
        <dbReference type="ARBA" id="ARBA00023015"/>
    </source>
</evidence>
<dbReference type="SMART" id="SM00066">
    <property type="entry name" value="GAL4"/>
    <property type="match status" value="1"/>
</dbReference>
<dbReference type="CDD" id="cd00067">
    <property type="entry name" value="GAL4"/>
    <property type="match status" value="1"/>
</dbReference>
<keyword evidence="4" id="KW-0804">Transcription</keyword>
<dbReference type="HOGENOM" id="CLU_018633_0_0_1"/>
<dbReference type="AlphaFoldDB" id="V5EMH1"/>
<dbReference type="GeneID" id="27420451"/>
<dbReference type="Pfam" id="PF00172">
    <property type="entry name" value="Zn_clus"/>
    <property type="match status" value="1"/>
</dbReference>
<feature type="domain" description="Zn(2)-C6 fungal-type" evidence="7">
    <location>
        <begin position="53"/>
        <end position="83"/>
    </location>
</feature>
<keyword evidence="3" id="KW-0805">Transcription regulation</keyword>
<evidence type="ECO:0000259" key="7">
    <source>
        <dbReference type="PROSITE" id="PS50048"/>
    </source>
</evidence>
<accession>V5EMH1</accession>
<dbReference type="Gene3D" id="4.10.240.10">
    <property type="entry name" value="Zn(2)-C6 fungal-type DNA-binding domain"/>
    <property type="match status" value="1"/>
</dbReference>
<dbReference type="STRING" id="1365824.V5EMH1"/>
<dbReference type="PANTHER" id="PTHR47338">
    <property type="entry name" value="ZN(II)2CYS6 TRANSCRIPTION FACTOR (EUROFUNG)-RELATED"/>
    <property type="match status" value="1"/>
</dbReference>
<dbReference type="PROSITE" id="PS00463">
    <property type="entry name" value="ZN2_CY6_FUNGAL_1"/>
    <property type="match status" value="1"/>
</dbReference>